<protein>
    <recommendedName>
        <fullName evidence="4">Galactose oxidase</fullName>
    </recommendedName>
</protein>
<feature type="chain" id="PRO_5012192354" description="Galactose oxidase" evidence="1">
    <location>
        <begin position="33"/>
        <end position="354"/>
    </location>
</feature>
<dbReference type="OrthoDB" id="10251809at2759"/>
<dbReference type="Proteomes" id="UP000193648">
    <property type="component" value="Unassembled WGS sequence"/>
</dbReference>
<name>A0A1Y2H3J1_9FUNG</name>
<dbReference type="InterPro" id="IPR015915">
    <property type="entry name" value="Kelch-typ_b-propeller"/>
</dbReference>
<gene>
    <name evidence="2" type="ORF">BCR41DRAFT_12258</name>
</gene>
<sequence length="354" mass="39983">MTSHSSSFGIFTRALPLLFLCFLSTPFQVISSIHAQIAPIPNTRMPYAQVGSKFYVQSGPRSANNTSVFSLDLTTSWSVDTPAWTAEAFGDIPNDPDSWAVTDDRSLVIHYPNNGTFKRVNITNPNAQWRTIDFFWTQQCLHFAHEISMDLRTGWTYTFSMDLPTSMCVDQRISQSPYIRRIPDDLFGQRMIHGAVYNSARASFMLGYRRLMDNVWGYLLEYSIDTNSWSLFNVIDANGTKIAVFGGIPGWAEPPTPELYVLDLNSKEWRKAPNATSPRSFPACALVGDQFIIWGGQNTKNPSGDGSMLLFDLSKFEWVTTYTPPSYLLPTKPTTTALLLRRRMNLQVLILEPL</sequence>
<accession>A0A1Y2H3J1</accession>
<feature type="signal peptide" evidence="1">
    <location>
        <begin position="1"/>
        <end position="32"/>
    </location>
</feature>
<organism evidence="2 3">
    <name type="scientific">Lobosporangium transversale</name>
    <dbReference type="NCBI Taxonomy" id="64571"/>
    <lineage>
        <taxon>Eukaryota</taxon>
        <taxon>Fungi</taxon>
        <taxon>Fungi incertae sedis</taxon>
        <taxon>Mucoromycota</taxon>
        <taxon>Mortierellomycotina</taxon>
        <taxon>Mortierellomycetes</taxon>
        <taxon>Mortierellales</taxon>
        <taxon>Mortierellaceae</taxon>
        <taxon>Lobosporangium</taxon>
    </lineage>
</organism>
<reference evidence="2 3" key="1">
    <citation type="submission" date="2016-07" db="EMBL/GenBank/DDBJ databases">
        <title>Pervasive Adenine N6-methylation of Active Genes in Fungi.</title>
        <authorList>
            <consortium name="DOE Joint Genome Institute"/>
            <person name="Mondo S.J."/>
            <person name="Dannebaum R.O."/>
            <person name="Kuo R.C."/>
            <person name="Labutti K."/>
            <person name="Haridas S."/>
            <person name="Kuo A."/>
            <person name="Salamov A."/>
            <person name="Ahrendt S.R."/>
            <person name="Lipzen A."/>
            <person name="Sullivan W."/>
            <person name="Andreopoulos W.B."/>
            <person name="Clum A."/>
            <person name="Lindquist E."/>
            <person name="Daum C."/>
            <person name="Ramamoorthy G.K."/>
            <person name="Gryganskyi A."/>
            <person name="Culley D."/>
            <person name="Magnuson J.K."/>
            <person name="James T.Y."/>
            <person name="O'Malley M.A."/>
            <person name="Stajich J.E."/>
            <person name="Spatafora J.W."/>
            <person name="Visel A."/>
            <person name="Grigoriev I.V."/>
        </authorList>
    </citation>
    <scope>NUCLEOTIDE SEQUENCE [LARGE SCALE GENOMIC DNA]</scope>
    <source>
        <strain evidence="2 3">NRRL 3116</strain>
    </source>
</reference>
<keyword evidence="1" id="KW-0732">Signal</keyword>
<dbReference type="SUPFAM" id="SSF50965">
    <property type="entry name" value="Galactose oxidase, central domain"/>
    <property type="match status" value="1"/>
</dbReference>
<dbReference type="RefSeq" id="XP_021886801.1">
    <property type="nucleotide sequence ID" value="XM_022019455.1"/>
</dbReference>
<keyword evidence="3" id="KW-1185">Reference proteome</keyword>
<dbReference type="Gene3D" id="2.120.10.80">
    <property type="entry name" value="Kelch-type beta propeller"/>
    <property type="match status" value="1"/>
</dbReference>
<dbReference type="AlphaFoldDB" id="A0A1Y2H3J1"/>
<dbReference type="EMBL" id="MCFF01000001">
    <property type="protein sequence ID" value="ORZ29128.1"/>
    <property type="molecule type" value="Genomic_DNA"/>
</dbReference>
<dbReference type="InParanoid" id="A0A1Y2H3J1"/>
<evidence type="ECO:0000313" key="3">
    <source>
        <dbReference type="Proteomes" id="UP000193648"/>
    </source>
</evidence>
<evidence type="ECO:0008006" key="4">
    <source>
        <dbReference type="Google" id="ProtNLM"/>
    </source>
</evidence>
<dbReference type="GeneID" id="33561300"/>
<comment type="caution">
    <text evidence="2">The sequence shown here is derived from an EMBL/GenBank/DDBJ whole genome shotgun (WGS) entry which is preliminary data.</text>
</comment>
<dbReference type="InterPro" id="IPR011043">
    <property type="entry name" value="Gal_Oxase/kelch_b-propeller"/>
</dbReference>
<proteinExistence type="predicted"/>
<evidence type="ECO:0000313" key="2">
    <source>
        <dbReference type="EMBL" id="ORZ29128.1"/>
    </source>
</evidence>
<evidence type="ECO:0000256" key="1">
    <source>
        <dbReference type="SAM" id="SignalP"/>
    </source>
</evidence>